<dbReference type="Proteomes" id="UP000235023">
    <property type="component" value="Unassembled WGS sequence"/>
</dbReference>
<gene>
    <name evidence="1" type="ORF">BDW42DRAFT_174541</name>
</gene>
<evidence type="ECO:0000313" key="1">
    <source>
        <dbReference type="EMBL" id="PLN78553.1"/>
    </source>
</evidence>
<keyword evidence="2" id="KW-1185">Reference proteome</keyword>
<organism evidence="1 2">
    <name type="scientific">Aspergillus taichungensis</name>
    <dbReference type="NCBI Taxonomy" id="482145"/>
    <lineage>
        <taxon>Eukaryota</taxon>
        <taxon>Fungi</taxon>
        <taxon>Dikarya</taxon>
        <taxon>Ascomycota</taxon>
        <taxon>Pezizomycotina</taxon>
        <taxon>Eurotiomycetes</taxon>
        <taxon>Eurotiomycetidae</taxon>
        <taxon>Eurotiales</taxon>
        <taxon>Aspergillaceae</taxon>
        <taxon>Aspergillus</taxon>
        <taxon>Aspergillus subgen. Circumdati</taxon>
    </lineage>
</organism>
<protein>
    <submittedName>
        <fullName evidence="1">Uncharacterized protein</fullName>
    </submittedName>
</protein>
<dbReference type="AlphaFoldDB" id="A0A2J5HMY9"/>
<name>A0A2J5HMY9_9EURO</name>
<dbReference type="EMBL" id="KZ559574">
    <property type="protein sequence ID" value="PLN78553.1"/>
    <property type="molecule type" value="Genomic_DNA"/>
</dbReference>
<reference evidence="2" key="1">
    <citation type="submission" date="2017-12" db="EMBL/GenBank/DDBJ databases">
        <authorList>
            <consortium name="DOE Joint Genome Institute"/>
            <person name="Mondo S.J."/>
            <person name="Kjaerbolling I."/>
            <person name="Vesth T.C."/>
            <person name="Frisvad J.C."/>
            <person name="Nybo J.L."/>
            <person name="Theobald S."/>
            <person name="Kuo A."/>
            <person name="Bowyer P."/>
            <person name="Matsuda Y."/>
            <person name="Lyhne E.K."/>
            <person name="Kogle M.E."/>
            <person name="Clum A."/>
            <person name="Lipzen A."/>
            <person name="Salamov A."/>
            <person name="Ngan C.Y."/>
            <person name="Daum C."/>
            <person name="Chiniquy J."/>
            <person name="Barry K."/>
            <person name="LaButti K."/>
            <person name="Haridas S."/>
            <person name="Simmons B.A."/>
            <person name="Magnuson J.K."/>
            <person name="Mortensen U.H."/>
            <person name="Larsen T.O."/>
            <person name="Grigoriev I.V."/>
            <person name="Baker S.E."/>
            <person name="Andersen M.R."/>
            <person name="Nordberg H.P."/>
            <person name="Cantor M.N."/>
            <person name="Hua S.X."/>
        </authorList>
    </citation>
    <scope>NUCLEOTIDE SEQUENCE [LARGE SCALE GENOMIC DNA]</scope>
    <source>
        <strain evidence="2">IBT 19404</strain>
    </source>
</reference>
<sequence>MSSASVPESEELTRGPYMRIHLLRWMELGKPVRHESGDETRRDEMRRPSPPALFPLLLLFLLDYPFCHRTNRWMVGLLIFVRCISRAARMPHC</sequence>
<proteinExistence type="predicted"/>
<accession>A0A2J5HMY9</accession>
<evidence type="ECO:0000313" key="2">
    <source>
        <dbReference type="Proteomes" id="UP000235023"/>
    </source>
</evidence>